<protein>
    <recommendedName>
        <fullName evidence="3">SMP-30/Gluconolactonase/LRE-like region domain-containing protein</fullName>
    </recommendedName>
</protein>
<dbReference type="Proteomes" id="UP001164459">
    <property type="component" value="Chromosome"/>
</dbReference>
<name>A0ABY7HIR6_9BACT</name>
<gene>
    <name evidence="1" type="ORF">O0S08_24110</name>
</gene>
<evidence type="ECO:0008006" key="3">
    <source>
        <dbReference type="Google" id="ProtNLM"/>
    </source>
</evidence>
<dbReference type="RefSeq" id="WP_269041586.1">
    <property type="nucleotide sequence ID" value="NZ_CP114040.1"/>
</dbReference>
<sequence>MGLLFGKRGGPNSELLVVNQNIGVPIPGEVLRYDGIDGSFLDALVSTADPDAPFAPRGLVLGKHQTLFVADLGQPGDPTLPGRLTTFDVRTGEFLGDLDTTGFDGLFRPRGVVFGPDGSLYVSVTNLPDQLGGHILRFDPDTGEFLDVVVDGDTCDCDLHRPEGLVFGPDGRLYVASFRADACDTDKILIFELVDGVGVLDEQIELFDCEPDPAGGCACEPRAFAQDLLFGPGGALYVPISGGSVENTGSVRRYDVDTGNFDVIVEPSSEGGPLGAPFYLTFRGTDPATLAYEGPKNPKCLSQ</sequence>
<reference evidence="1" key="1">
    <citation type="submission" date="2022-11" db="EMBL/GenBank/DDBJ databases">
        <title>Minimal conservation of predation-associated metabolite biosynthetic gene clusters underscores biosynthetic potential of Myxococcota including descriptions for ten novel species: Archangium lansinium sp. nov., Myxococcus landrumus sp. nov., Nannocystis bai.</title>
        <authorList>
            <person name="Ahearne A."/>
            <person name="Stevens C."/>
            <person name="Dowd S."/>
        </authorList>
    </citation>
    <scope>NUCLEOTIDE SEQUENCE</scope>
    <source>
        <strain evidence="1">Fl3</strain>
    </source>
</reference>
<organism evidence="1 2">
    <name type="scientific">Nannocystis punicea</name>
    <dbReference type="NCBI Taxonomy" id="2995304"/>
    <lineage>
        <taxon>Bacteria</taxon>
        <taxon>Pseudomonadati</taxon>
        <taxon>Myxococcota</taxon>
        <taxon>Polyangia</taxon>
        <taxon>Nannocystales</taxon>
        <taxon>Nannocystaceae</taxon>
        <taxon>Nannocystis</taxon>
    </lineage>
</organism>
<dbReference type="EMBL" id="CP114040">
    <property type="protein sequence ID" value="WAS99225.1"/>
    <property type="molecule type" value="Genomic_DNA"/>
</dbReference>
<accession>A0ABY7HIR6</accession>
<evidence type="ECO:0000313" key="1">
    <source>
        <dbReference type="EMBL" id="WAS99225.1"/>
    </source>
</evidence>
<evidence type="ECO:0000313" key="2">
    <source>
        <dbReference type="Proteomes" id="UP001164459"/>
    </source>
</evidence>
<dbReference type="SUPFAM" id="SSF101898">
    <property type="entry name" value="NHL repeat"/>
    <property type="match status" value="1"/>
</dbReference>
<dbReference type="InterPro" id="IPR011042">
    <property type="entry name" value="6-blade_b-propeller_TolB-like"/>
</dbReference>
<keyword evidence="2" id="KW-1185">Reference proteome</keyword>
<proteinExistence type="predicted"/>
<dbReference type="Gene3D" id="2.120.10.30">
    <property type="entry name" value="TolB, C-terminal domain"/>
    <property type="match status" value="1"/>
</dbReference>